<gene>
    <name evidence="5" type="ORF">P8C59_003853</name>
</gene>
<sequence>MEQRNAPEFILEAFADPNSVRDVVRGILHTIFFHRFFPALRPQTRDVLDLPLPFVPDVELETMIDQRASALARKLDAERTQPHGQRDHGHGHGVGGAGGGGGSGRGQVVVQFFDKKRRKAWFNVRGADEEICWETWTVKVTVAEPKTESDRAKVRKAMEATMLNTVMKIVTLVNAHKDHIPPMTNDANPFPYQINIHQKEPGWATRMGIY</sequence>
<dbReference type="GO" id="GO:0000045">
    <property type="term" value="P:autophagosome assembly"/>
    <property type="evidence" value="ECO:0007669"/>
    <property type="project" value="TreeGrafter"/>
</dbReference>
<evidence type="ECO:0000256" key="3">
    <source>
        <dbReference type="ARBA" id="ARBA00023006"/>
    </source>
</evidence>
<dbReference type="GO" id="GO:1990316">
    <property type="term" value="C:Atg1/ULK1 kinase complex"/>
    <property type="evidence" value="ECO:0007669"/>
    <property type="project" value="TreeGrafter"/>
</dbReference>
<dbReference type="Proteomes" id="UP001217918">
    <property type="component" value="Unassembled WGS sequence"/>
</dbReference>
<feature type="compositionally biased region" description="Basic and acidic residues" evidence="4">
    <location>
        <begin position="75"/>
        <end position="90"/>
    </location>
</feature>
<accession>A0AAD9MDR4</accession>
<reference evidence="5" key="1">
    <citation type="journal article" date="2023" name="Mol. Plant Microbe Interact.">
        <title>Elucidating the Obligate Nature and Biological Capacity of an Invasive Fungal Corn Pathogen.</title>
        <authorList>
            <person name="MacCready J.S."/>
            <person name="Roggenkamp E.M."/>
            <person name="Gdanetz K."/>
            <person name="Chilvers M.I."/>
        </authorList>
    </citation>
    <scope>NUCLEOTIDE SEQUENCE</scope>
    <source>
        <strain evidence="5">PM02</strain>
    </source>
</reference>
<dbReference type="AlphaFoldDB" id="A0AAD9MDR4"/>
<dbReference type="Pfam" id="PF07855">
    <property type="entry name" value="ATG101"/>
    <property type="match status" value="1"/>
</dbReference>
<feature type="region of interest" description="Disordered" evidence="4">
    <location>
        <begin position="75"/>
        <end position="103"/>
    </location>
</feature>
<evidence type="ECO:0000256" key="2">
    <source>
        <dbReference type="ARBA" id="ARBA00018874"/>
    </source>
</evidence>
<comment type="caution">
    <text evidence="5">The sequence shown here is derived from an EMBL/GenBank/DDBJ whole genome shotgun (WGS) entry which is preliminary data.</text>
</comment>
<dbReference type="GO" id="GO:0019901">
    <property type="term" value="F:protein kinase binding"/>
    <property type="evidence" value="ECO:0007669"/>
    <property type="project" value="TreeGrafter"/>
</dbReference>
<feature type="compositionally biased region" description="Gly residues" evidence="4">
    <location>
        <begin position="92"/>
        <end position="103"/>
    </location>
</feature>
<name>A0AAD9MDR4_9PEZI</name>
<proteinExistence type="inferred from homology"/>
<keyword evidence="6" id="KW-1185">Reference proteome</keyword>
<evidence type="ECO:0000256" key="1">
    <source>
        <dbReference type="ARBA" id="ARBA00007130"/>
    </source>
</evidence>
<evidence type="ECO:0000256" key="4">
    <source>
        <dbReference type="SAM" id="MobiDB-lite"/>
    </source>
</evidence>
<dbReference type="GO" id="GO:0000407">
    <property type="term" value="C:phagophore assembly site"/>
    <property type="evidence" value="ECO:0007669"/>
    <property type="project" value="TreeGrafter"/>
</dbReference>
<dbReference type="PANTHER" id="PTHR13292">
    <property type="entry name" value="AUTOPHAGY-RELATED PROTEIN 101"/>
    <property type="match status" value="1"/>
</dbReference>
<dbReference type="EMBL" id="JAQQPM010000003">
    <property type="protein sequence ID" value="KAK2069256.1"/>
    <property type="molecule type" value="Genomic_DNA"/>
</dbReference>
<evidence type="ECO:0000313" key="6">
    <source>
        <dbReference type="Proteomes" id="UP001217918"/>
    </source>
</evidence>
<dbReference type="InterPro" id="IPR012445">
    <property type="entry name" value="ATG101"/>
</dbReference>
<protein>
    <recommendedName>
        <fullName evidence="2">Autophagy-related protein 101</fullName>
    </recommendedName>
</protein>
<comment type="similarity">
    <text evidence="1">Belongs to the ATG101 family.</text>
</comment>
<keyword evidence="3" id="KW-0072">Autophagy</keyword>
<organism evidence="5 6">
    <name type="scientific">Phyllachora maydis</name>
    <dbReference type="NCBI Taxonomy" id="1825666"/>
    <lineage>
        <taxon>Eukaryota</taxon>
        <taxon>Fungi</taxon>
        <taxon>Dikarya</taxon>
        <taxon>Ascomycota</taxon>
        <taxon>Pezizomycotina</taxon>
        <taxon>Sordariomycetes</taxon>
        <taxon>Sordariomycetidae</taxon>
        <taxon>Phyllachorales</taxon>
        <taxon>Phyllachoraceae</taxon>
        <taxon>Phyllachora</taxon>
    </lineage>
</organism>
<evidence type="ECO:0000313" key="5">
    <source>
        <dbReference type="EMBL" id="KAK2069256.1"/>
    </source>
</evidence>
<dbReference type="PANTHER" id="PTHR13292:SF0">
    <property type="entry name" value="AUTOPHAGY-RELATED PROTEIN 101"/>
    <property type="match status" value="1"/>
</dbReference>